<keyword evidence="1" id="KW-0472">Membrane</keyword>
<proteinExistence type="predicted"/>
<dbReference type="BioCyc" id="SESP1179773:BN6_RS13215-MONOMER"/>
<dbReference type="PATRIC" id="fig|1179773.3.peg.2722"/>
<dbReference type="STRING" id="1179773.BN6_27250"/>
<accession>K0JXI3</accession>
<dbReference type="EMBL" id="HE804045">
    <property type="protein sequence ID" value="CCH30037.1"/>
    <property type="molecule type" value="Genomic_DNA"/>
</dbReference>
<feature type="transmembrane region" description="Helical" evidence="1">
    <location>
        <begin position="136"/>
        <end position="153"/>
    </location>
</feature>
<evidence type="ECO:0000256" key="1">
    <source>
        <dbReference type="SAM" id="Phobius"/>
    </source>
</evidence>
<dbReference type="KEGG" id="sesp:BN6_27250"/>
<dbReference type="HOGENOM" id="CLU_115323_0_0_11"/>
<name>K0JXI3_SACES</name>
<keyword evidence="3" id="KW-1185">Reference proteome</keyword>
<sequence>MSTTRDYEVEEVTPDPPRTWWDRFEHRVRKVAPTALRIAIGLVFVWFGALKVVGESPVADLVHATLPWVSRGLLLPVLGGVEVALGVALLIGRPWRATLVAVGLHLVGTFLVFLQAPALTWTDGNPLLLTANGEFVLKNLVLVGAVLMLLAHGRTTAR</sequence>
<feature type="transmembrane region" description="Helical" evidence="1">
    <location>
        <begin position="73"/>
        <end position="91"/>
    </location>
</feature>
<keyword evidence="1" id="KW-0812">Transmembrane</keyword>
<keyword evidence="1" id="KW-1133">Transmembrane helix</keyword>
<feature type="transmembrane region" description="Helical" evidence="1">
    <location>
        <begin position="34"/>
        <end position="53"/>
    </location>
</feature>
<dbReference type="Proteomes" id="UP000006281">
    <property type="component" value="Chromosome"/>
</dbReference>
<gene>
    <name evidence="2" type="ordered locus">BN6_27250</name>
</gene>
<dbReference type="RefSeq" id="WP_015100149.1">
    <property type="nucleotide sequence ID" value="NC_019673.1"/>
</dbReference>
<protein>
    <recommendedName>
        <fullName evidence="4">DoxX family protein</fullName>
    </recommendedName>
</protein>
<dbReference type="AlphaFoldDB" id="K0JXI3"/>
<evidence type="ECO:0008006" key="4">
    <source>
        <dbReference type="Google" id="ProtNLM"/>
    </source>
</evidence>
<organism evidence="2 3">
    <name type="scientific">Saccharothrix espanaensis (strain ATCC 51144 / DSM 44229 / JCM 9112 / NBRC 15066 / NRRL 15764)</name>
    <dbReference type="NCBI Taxonomy" id="1179773"/>
    <lineage>
        <taxon>Bacteria</taxon>
        <taxon>Bacillati</taxon>
        <taxon>Actinomycetota</taxon>
        <taxon>Actinomycetes</taxon>
        <taxon>Pseudonocardiales</taxon>
        <taxon>Pseudonocardiaceae</taxon>
        <taxon>Saccharothrix</taxon>
    </lineage>
</organism>
<evidence type="ECO:0000313" key="3">
    <source>
        <dbReference type="Proteomes" id="UP000006281"/>
    </source>
</evidence>
<reference evidence="2 3" key="1">
    <citation type="journal article" date="2012" name="BMC Genomics">
        <title>Complete genome sequence of Saccharothrix espanaensis DSM 44229T and comparison to the other completely sequenced Pseudonocardiaceae.</title>
        <authorList>
            <person name="Strobel T."/>
            <person name="Al-Dilaimi A."/>
            <person name="Blom J."/>
            <person name="Gessner A."/>
            <person name="Kalinowski J."/>
            <person name="Luzhetska M."/>
            <person name="Puhler A."/>
            <person name="Szczepanowski R."/>
            <person name="Bechthold A."/>
            <person name="Ruckert C."/>
        </authorList>
    </citation>
    <scope>NUCLEOTIDE SEQUENCE [LARGE SCALE GENOMIC DNA]</scope>
    <source>
        <strain evidence="3">ATCC 51144 / DSM 44229 / JCM 9112 / NBRC 15066 / NRRL 15764</strain>
    </source>
</reference>
<evidence type="ECO:0000313" key="2">
    <source>
        <dbReference type="EMBL" id="CCH30037.1"/>
    </source>
</evidence>
<feature type="transmembrane region" description="Helical" evidence="1">
    <location>
        <begin position="98"/>
        <end position="116"/>
    </location>
</feature>
<dbReference type="eggNOG" id="COG3059">
    <property type="taxonomic scope" value="Bacteria"/>
</dbReference>
<dbReference type="OrthoDB" id="265224at2"/>